<dbReference type="InterPro" id="IPR039736">
    <property type="entry name" value="L_poly_C"/>
</dbReference>
<dbReference type="PROSITE" id="PS51590">
    <property type="entry name" value="SAM_MT_MNV_L"/>
    <property type="match status" value="1"/>
</dbReference>
<dbReference type="Pfam" id="PF14314">
    <property type="entry name" value="Methyltrans_Mon_2nd"/>
    <property type="match status" value="1"/>
</dbReference>
<dbReference type="InterPro" id="IPR014023">
    <property type="entry name" value="Mononeg_RNA_pol_cat"/>
</dbReference>
<keyword evidence="18" id="KW-0511">Multifunctional enzyme</keyword>
<dbReference type="GO" id="GO:0044423">
    <property type="term" value="C:virion component"/>
    <property type="evidence" value="ECO:0007669"/>
    <property type="project" value="UniProtKB-KW"/>
</dbReference>
<dbReference type="GO" id="GO:0030430">
    <property type="term" value="C:host cell cytoplasm"/>
    <property type="evidence" value="ECO:0007669"/>
    <property type="project" value="UniProtKB-SubCell"/>
</dbReference>
<keyword evidence="10" id="KW-0548">Nucleotidyltransferase</keyword>
<protein>
    <recommendedName>
        <fullName evidence="23">Replicase</fullName>
        <ecNumber evidence="21">2.1.1.375</ecNumber>
        <ecNumber evidence="3">2.7.7.48</ecNumber>
        <ecNumber evidence="4">2.7.7.88</ecNumber>
    </recommendedName>
    <alternativeName>
        <fullName evidence="22">Transcriptase</fullName>
    </alternativeName>
</protein>
<keyword evidence="5 29" id="KW-0696">RNA-directed RNA polymerase</keyword>
<dbReference type="InterPro" id="IPR026890">
    <property type="entry name" value="Mononeg_mRNAcap"/>
</dbReference>
<dbReference type="EC" id="2.7.7.48" evidence="3"/>
<evidence type="ECO:0000256" key="2">
    <source>
        <dbReference type="ARBA" id="ARBA00004328"/>
    </source>
</evidence>
<dbReference type="GO" id="GO:0003968">
    <property type="term" value="F:RNA-directed RNA polymerase activity"/>
    <property type="evidence" value="ECO:0007669"/>
    <property type="project" value="UniProtKB-KW"/>
</dbReference>
<accession>A0AAE9LV98</accession>
<keyword evidence="7" id="KW-0507">mRNA processing</keyword>
<comment type="catalytic activity">
    <reaction evidence="26">
        <text>GTP + H2O = GDP + phosphate + H(+)</text>
        <dbReference type="Rhea" id="RHEA:19669"/>
        <dbReference type="ChEBI" id="CHEBI:15377"/>
        <dbReference type="ChEBI" id="CHEBI:15378"/>
        <dbReference type="ChEBI" id="CHEBI:37565"/>
        <dbReference type="ChEBI" id="CHEBI:43474"/>
        <dbReference type="ChEBI" id="CHEBI:58189"/>
    </reaction>
</comment>
<comment type="catalytic activity">
    <reaction evidence="20">
        <text>a 5'-end (5'-triphosphoguanosine)-(2'-O-methyladenylyl)-adenylyl-cytidylyl-adenosine in mRNA + S-adenosyl-L-methionine = a 5'-end (N(7)-methyl 5'-triphosphoguanosine)-(2'-O-methyladenylyl)-adenylyl-cytidylyl-adenosine in mRNA + S-adenosyl-L-homocysteine</text>
        <dbReference type="Rhea" id="RHEA:65440"/>
        <dbReference type="Rhea" id="RHEA-COMP:16798"/>
        <dbReference type="Rhea" id="RHEA-COMP:16801"/>
        <dbReference type="ChEBI" id="CHEBI:57856"/>
        <dbReference type="ChEBI" id="CHEBI:59789"/>
        <dbReference type="ChEBI" id="CHEBI:156482"/>
        <dbReference type="ChEBI" id="CHEBI:156483"/>
    </reaction>
</comment>
<evidence type="ECO:0000256" key="9">
    <source>
        <dbReference type="ARBA" id="ARBA00022691"/>
    </source>
</evidence>
<evidence type="ECO:0000256" key="16">
    <source>
        <dbReference type="ARBA" id="ARBA00023042"/>
    </source>
</evidence>
<evidence type="ECO:0000256" key="4">
    <source>
        <dbReference type="ARBA" id="ARBA00012582"/>
    </source>
</evidence>
<comment type="subcellular location">
    <subcellularLocation>
        <location evidence="1">Host cytoplasm</location>
    </subcellularLocation>
    <subcellularLocation>
        <location evidence="2">Virion</location>
    </subcellularLocation>
</comment>
<dbReference type="InterPro" id="IPR039530">
    <property type="entry name" value="L_methyltransferase_rhabdo"/>
</dbReference>
<evidence type="ECO:0000256" key="20">
    <source>
        <dbReference type="ARBA" id="ARBA00024499"/>
    </source>
</evidence>
<evidence type="ECO:0000256" key="3">
    <source>
        <dbReference type="ARBA" id="ARBA00012494"/>
    </source>
</evidence>
<evidence type="ECO:0000256" key="10">
    <source>
        <dbReference type="ARBA" id="ARBA00022695"/>
    </source>
</evidence>
<comment type="catalytic activity">
    <reaction evidence="25">
        <text>a 5'-end (5'-triphosphoguanosine)-adenylyl-adenylyl-cytidylyl-adenosine in mRNA + 2 S-adenosyl-L-methionine = a 5'-end (N(7)-methyl 5'-triphosphoguanosine)-(2'-O-methyladenylyl)-adenylyl-cytidylyl-adenosine in mRNA + 2 S-adenosyl-L-homocysteine + H(+)</text>
        <dbReference type="Rhea" id="RHEA:65376"/>
        <dbReference type="Rhea" id="RHEA-COMP:16797"/>
        <dbReference type="Rhea" id="RHEA-COMP:16798"/>
        <dbReference type="ChEBI" id="CHEBI:15378"/>
        <dbReference type="ChEBI" id="CHEBI:57856"/>
        <dbReference type="ChEBI" id="CHEBI:59789"/>
        <dbReference type="ChEBI" id="CHEBI:156483"/>
        <dbReference type="ChEBI" id="CHEBI:156484"/>
        <dbReference type="EC" id="2.1.1.375"/>
    </reaction>
</comment>
<dbReference type="Pfam" id="PF21080">
    <property type="entry name" value="Methyltrans_Mon_1st"/>
    <property type="match status" value="1"/>
</dbReference>
<evidence type="ECO:0000256" key="22">
    <source>
        <dbReference type="ARBA" id="ARBA00030436"/>
    </source>
</evidence>
<dbReference type="GO" id="GO:0005524">
    <property type="term" value="F:ATP binding"/>
    <property type="evidence" value="ECO:0007669"/>
    <property type="project" value="UniProtKB-KW"/>
</dbReference>
<keyword evidence="8" id="KW-0808">Transferase</keyword>
<evidence type="ECO:0000256" key="11">
    <source>
        <dbReference type="ARBA" id="ARBA00022741"/>
    </source>
</evidence>
<evidence type="ECO:0000259" key="28">
    <source>
        <dbReference type="PROSITE" id="PS51590"/>
    </source>
</evidence>
<evidence type="ECO:0000259" key="27">
    <source>
        <dbReference type="PROSITE" id="PS50526"/>
    </source>
</evidence>
<dbReference type="EC" id="2.7.7.88" evidence="4"/>
<keyword evidence="14" id="KW-0946">Virion</keyword>
<keyword evidence="17" id="KW-1035">Host cytoplasm</keyword>
<dbReference type="PROSITE" id="PS50526">
    <property type="entry name" value="RDRP_SSRNA_NEG_NONSEG"/>
    <property type="match status" value="1"/>
</dbReference>
<evidence type="ECO:0000256" key="17">
    <source>
        <dbReference type="ARBA" id="ARBA00023200"/>
    </source>
</evidence>
<evidence type="ECO:0000256" key="18">
    <source>
        <dbReference type="ARBA" id="ARBA00023268"/>
    </source>
</evidence>
<keyword evidence="16" id="KW-0506">mRNA capping</keyword>
<evidence type="ECO:0000256" key="26">
    <source>
        <dbReference type="ARBA" id="ARBA00048548"/>
    </source>
</evidence>
<dbReference type="Pfam" id="PF14318">
    <property type="entry name" value="Mononeg_mRNAcap"/>
    <property type="match status" value="1"/>
</dbReference>
<evidence type="ECO:0000313" key="29">
    <source>
        <dbReference type="EMBL" id="USN25214.1"/>
    </source>
</evidence>
<comment type="catalytic activity">
    <reaction evidence="19">
        <text>a 5'-end triphospho-adenylyl-adenylyl-cytidylyl-adenosine in mRNA + GDP + H(+) = a 5'-end (5'-triphosphoguanosine)-adenylyl-adenylyl-cytidylyl-adenosine in mRNA + diphosphate</text>
        <dbReference type="Rhea" id="RHEA:65436"/>
        <dbReference type="Rhea" id="RHEA-COMP:16797"/>
        <dbReference type="Rhea" id="RHEA-COMP:16799"/>
        <dbReference type="ChEBI" id="CHEBI:15378"/>
        <dbReference type="ChEBI" id="CHEBI:33019"/>
        <dbReference type="ChEBI" id="CHEBI:58189"/>
        <dbReference type="ChEBI" id="CHEBI:156484"/>
        <dbReference type="ChEBI" id="CHEBI:156503"/>
        <dbReference type="EC" id="2.7.7.88"/>
    </reaction>
</comment>
<dbReference type="InterPro" id="IPR025786">
    <property type="entry name" value="Mononega_L_MeTrfase"/>
</dbReference>
<dbReference type="Pfam" id="PF00946">
    <property type="entry name" value="Mononeg_RNA_pol"/>
    <property type="match status" value="1"/>
</dbReference>
<feature type="domain" description="RdRp catalytic" evidence="27">
    <location>
        <begin position="632"/>
        <end position="820"/>
    </location>
</feature>
<keyword evidence="11" id="KW-0547">Nucleotide-binding</keyword>
<name>A0AAE9LV98_9RHAB</name>
<keyword evidence="30" id="KW-1185">Reference proteome</keyword>
<keyword evidence="13" id="KW-0067">ATP-binding</keyword>
<evidence type="ECO:0000256" key="19">
    <source>
        <dbReference type="ARBA" id="ARBA00024494"/>
    </source>
</evidence>
<sequence>MDFFEERQAFADFVGSIEHVLSDNFRDLGEDIFEYLLTREKEEKEKMSPLIQTDYTLNSPLIRDKVDALLDYLQTKVPDLRFRDNKNFREAFSMCSDIKVNWRDFSASKGFHAWLAQAVFQRHLKSHNLLDRLRSFLEEGRECIQVVKDFWKGLTGLVCGEEPDHMKADILHRSLGMAGHGRMMDDLEAFWFFHRSILIMNSLSDPERQNICKSDAEDLGLSVKTGDRFAFRVSGYHQDFGEFCIVPGYLILLSEKRILDRNMVLMLKDTLIGRFCVKISLISREDGMYNRDTVIKVTQLFERGDLLLQRLDNRAFDHIKLVEAHCCQRTSELAARHRPLVPLNHNLREHLTKKINELDSIAQISSKPLFELILSEEDHHVVRLYYGCHRLWGHPFLDYFEGLSKLKTQTTLEKSIDIDYVNLLASDLAYIVLHDQFRKRKEWFVDSTQMDESHPLLECVRTQVWPTPAVIQDFGDHWHELPLTQCFDVPETIDPAVLYDDKSHSINRNEVIEHVKSSKTSPIPSKKVLATVLEEPQTHVPSFLKDVDKKGLNEEDYAIGLKGKEREVKREGRFFSLMTKRMREYFVITEYLIKLFYVPLFLSLTMADDMTSVISKLMDSSIGQGNPGYETIGFANHLDYSSWNNHQRLESNGPVFRVMGQFFGLPLIFWRTHEIFQKSLIYYNDRPDLMEWNGRELQTKPGAPGPVCWNGQAGGLEGLRQKGWSIVNLLVIMREGKVRNTLIRTLAQGDNQVICTRYKIPSCPTSEELREHLTDAYNNNNYIMRAIEEGTKKLGLIINHDEVLTSADFMVYGKIPLYRGNLEIAEGKRWARTTCVTNDQIPALGSLMACVSTAALTVAQFSNSILDPMFLYVWFGWFVLVVLEYHCPLLQDGRFLSEFPAGSDTRKIFFLRSLFTDPSLGGISGTSLTRFLVRDFPDPVTESLSFWRHMHKHSTSVLVKKLALEAGSPKLAKADSDSFVKLLEKPTSLNLPKGLSAATLVRNEVRQALINRVGSIRNPLFSHAISYLRENTVPVQLYLQSITPLFPRFTSEFSAATFLGLTESLVGLFQNSRTMRKLFSVRFSEKVGRLLRLSELSAIKYSLAPFRIFSDTEIWECSSSRADLLRHRSWGQPIIGTTIPHPLEYLSQFPAPFALCVGCETTSPWRDYISVTFPHGFSVTNEQKGPLGAYLGSKTSEATTLFQPWEKELRLPLIRRAAKMRNSIHWFVKPMSNVAKSILNNLKALTGEDWTERTTEYERTGCALHRFHCSRQSSGGFTSVSPAILTYVMVTADTCKELSKGNYDFMYQASLLYSQLVSCEINHHSRSRLQNFHFHIKCPSCIRPVSDIYLDSPYSYEPPDESETIRQMSGTTADWSTARTLPSVRVGNWDDLSLRDQCFHVGLAQGALFGFLSVEEDHEASDASLFPYSVLKGVLPHPYLSGVLQGIMMAAAYQAAFHRQATSLKNPTPVLRGAALFIIDRLSLQPAFQSLCNDSRVLSVLTNSRHKVPASYPPTAGDLGAVIKSYFVDLMINPSSNPPTTHQLKHLWLFSDFRTPRLSGLMILTHRILSILRMGMKSRDSVNELSAIKRSISYYCSDGQFTGHSSIIDTDGTSALIGRLISHVHLCTSETRHALYRVVRIPETGPMSSPSSDWGPEFCPSVQLVKLELTSEPLKVENLPALTQVTDPLISGLRLVQLATGSHYKIRGLLGRIEGVRDAIVGGDGSGGISSCILRMFPKCRVIFNSLLELNSRHLRGVAPGPPSAIACLPDHMQRRCVNLHTCWADPSDLSRPETWANFHKLVDLYHLRISLMVFDMEVRSDEMSLNIVRCLRGNLHTLLSHDGSVIFKTYGTSILKNRAESLNMLATLFEESFLGNTSLTSSQSSELYFIGKRLHRGRIERPFVSTSSCTSALRMTGVWQGVSAEFERACSITPGDLEVGVPSSLIVDSSQEVTHMLVSVGLESGLAFDMGFVLGSCQCVSIDPMATILTILAVTSNSLLNVTRWQEGKAKVPSDQRLYRLLNLIIGSWMYVAWFYRNESWHIEALQLARGPIEWRVRLWTLLNSGNLQSSISWNFFGTGHILKKLPRTDSYAQIASTIRMWARAFKQHTPPGSLNWGETWKMVERLATVHNSGLTANRIRGKTGLVAFLKDEFPRIRPDHPAREWLDSLDSAVLTVEPNDDEETGMASWRG</sequence>
<keyword evidence="12" id="KW-0378">Hydrolase</keyword>
<dbReference type="EMBL" id="OK128265">
    <property type="protein sequence ID" value="USN25214.1"/>
    <property type="molecule type" value="Viral_cRNA"/>
</dbReference>
<evidence type="ECO:0000313" key="30">
    <source>
        <dbReference type="Proteomes" id="UP001253272"/>
    </source>
</evidence>
<evidence type="ECO:0000256" key="23">
    <source>
        <dbReference type="ARBA" id="ARBA00031012"/>
    </source>
</evidence>
<dbReference type="Proteomes" id="UP001253272">
    <property type="component" value="Segment"/>
</dbReference>
<dbReference type="GO" id="GO:0004482">
    <property type="term" value="F:mRNA 5'-cap (guanine-N7-)-methyltransferase activity"/>
    <property type="evidence" value="ECO:0007669"/>
    <property type="project" value="InterPro"/>
</dbReference>
<evidence type="ECO:0000256" key="12">
    <source>
        <dbReference type="ARBA" id="ARBA00022801"/>
    </source>
</evidence>
<comment type="catalytic activity">
    <reaction evidence="24">
        <text>a 5'-end (5'-triphosphoguanosine)-adenylyl-adenylyl-cytidylyl-adenosine in mRNA + S-adenosyl-L-methionine = a 5'-end (5'-triphosphoguanosine)-(2'-O-methyladenylyl)-adenylyl-cytidylyl-adenosine in mRNA + S-adenosyl-L-homocysteine + H(+)</text>
        <dbReference type="Rhea" id="RHEA:65380"/>
        <dbReference type="Rhea" id="RHEA-COMP:16797"/>
        <dbReference type="Rhea" id="RHEA-COMP:16801"/>
        <dbReference type="ChEBI" id="CHEBI:15378"/>
        <dbReference type="ChEBI" id="CHEBI:57856"/>
        <dbReference type="ChEBI" id="CHEBI:59789"/>
        <dbReference type="ChEBI" id="CHEBI:156482"/>
        <dbReference type="ChEBI" id="CHEBI:156484"/>
    </reaction>
</comment>
<evidence type="ECO:0000256" key="13">
    <source>
        <dbReference type="ARBA" id="ARBA00022840"/>
    </source>
</evidence>
<evidence type="ECO:0000256" key="25">
    <source>
        <dbReference type="ARBA" id="ARBA00047370"/>
    </source>
</evidence>
<dbReference type="EC" id="2.1.1.375" evidence="21"/>
<keyword evidence="15" id="KW-0693">Viral RNA replication</keyword>
<evidence type="ECO:0000256" key="21">
    <source>
        <dbReference type="ARBA" id="ARBA00026099"/>
    </source>
</evidence>
<dbReference type="InterPro" id="IPR048397">
    <property type="entry name" value="Methyltrans_Mon_CD"/>
</dbReference>
<evidence type="ECO:0000256" key="15">
    <source>
        <dbReference type="ARBA" id="ARBA00022953"/>
    </source>
</evidence>
<evidence type="ECO:0000256" key="8">
    <source>
        <dbReference type="ARBA" id="ARBA00022679"/>
    </source>
</evidence>
<keyword evidence="9" id="KW-0949">S-adenosyl-L-methionine</keyword>
<evidence type="ECO:0000256" key="5">
    <source>
        <dbReference type="ARBA" id="ARBA00022484"/>
    </source>
</evidence>
<keyword evidence="6" id="KW-0489">Methyltransferase</keyword>
<organism evidence="29 30">
    <name type="scientific">Haemaphysalis bancrofti rhabdovirus</name>
    <dbReference type="NCBI Taxonomy" id="2954867"/>
    <lineage>
        <taxon>Viruses</taxon>
        <taxon>Riboviria</taxon>
        <taxon>Orthornavirae</taxon>
        <taxon>Negarnaviricota</taxon>
        <taxon>Haploviricotina</taxon>
        <taxon>Monjiviricetes</taxon>
        <taxon>Mononegavirales</taxon>
        <taxon>Rhabdoviridae</taxon>
    </lineage>
</organism>
<dbReference type="NCBIfam" id="TIGR04198">
    <property type="entry name" value="paramyx_RNAcap"/>
    <property type="match status" value="1"/>
</dbReference>
<proteinExistence type="predicted"/>
<gene>
    <name evidence="29" type="primary">L</name>
</gene>
<evidence type="ECO:0000256" key="7">
    <source>
        <dbReference type="ARBA" id="ARBA00022664"/>
    </source>
</evidence>
<evidence type="ECO:0000256" key="14">
    <source>
        <dbReference type="ARBA" id="ARBA00022844"/>
    </source>
</evidence>
<evidence type="ECO:0000256" key="6">
    <source>
        <dbReference type="ARBA" id="ARBA00022603"/>
    </source>
</evidence>
<evidence type="ECO:0000256" key="24">
    <source>
        <dbReference type="ARBA" id="ARBA00047332"/>
    </source>
</evidence>
<reference evidence="29" key="1">
    <citation type="submission" date="2021-09" db="EMBL/GenBank/DDBJ databases">
        <authorList>
            <person name="Gofton A.W."/>
        </authorList>
    </citation>
    <scope>NUCLEOTIDE SEQUENCE</scope>
    <source>
        <strain evidence="29">K23</strain>
    </source>
</reference>
<dbReference type="GO" id="GO:0016787">
    <property type="term" value="F:hydrolase activity"/>
    <property type="evidence" value="ECO:0007669"/>
    <property type="project" value="UniProtKB-KW"/>
</dbReference>
<feature type="domain" description="Mononegavirus-type SAM-dependent 2'-O-MTase" evidence="28">
    <location>
        <begin position="1694"/>
        <end position="1891"/>
    </location>
</feature>
<evidence type="ECO:0000256" key="1">
    <source>
        <dbReference type="ARBA" id="ARBA00004192"/>
    </source>
</evidence>